<dbReference type="RefSeq" id="WP_162441911.1">
    <property type="nucleotide sequence ID" value="NZ_CP048222.1"/>
</dbReference>
<gene>
    <name evidence="2" type="ORF">GXP67_03715</name>
</gene>
<evidence type="ECO:0008006" key="4">
    <source>
        <dbReference type="Google" id="ProtNLM"/>
    </source>
</evidence>
<dbReference type="AlphaFoldDB" id="A0A6C0GDE8"/>
<evidence type="ECO:0000256" key="1">
    <source>
        <dbReference type="SAM" id="SignalP"/>
    </source>
</evidence>
<keyword evidence="1" id="KW-0732">Signal</keyword>
<keyword evidence="3" id="KW-1185">Reference proteome</keyword>
<protein>
    <recommendedName>
        <fullName evidence="4">DUF4493 domain-containing protein</fullName>
    </recommendedName>
</protein>
<dbReference type="EMBL" id="CP048222">
    <property type="protein sequence ID" value="QHT65834.1"/>
    <property type="molecule type" value="Genomic_DNA"/>
</dbReference>
<evidence type="ECO:0000313" key="2">
    <source>
        <dbReference type="EMBL" id="QHT65834.1"/>
    </source>
</evidence>
<evidence type="ECO:0000313" key="3">
    <source>
        <dbReference type="Proteomes" id="UP000480178"/>
    </source>
</evidence>
<feature type="signal peptide" evidence="1">
    <location>
        <begin position="1"/>
        <end position="18"/>
    </location>
</feature>
<organism evidence="2 3">
    <name type="scientific">Rhodocytophaga rosea</name>
    <dbReference type="NCBI Taxonomy" id="2704465"/>
    <lineage>
        <taxon>Bacteria</taxon>
        <taxon>Pseudomonadati</taxon>
        <taxon>Bacteroidota</taxon>
        <taxon>Cytophagia</taxon>
        <taxon>Cytophagales</taxon>
        <taxon>Rhodocytophagaceae</taxon>
        <taxon>Rhodocytophaga</taxon>
    </lineage>
</organism>
<proteinExistence type="predicted"/>
<feature type="chain" id="PRO_5025486430" description="DUF4493 domain-containing protein" evidence="1">
    <location>
        <begin position="19"/>
        <end position="242"/>
    </location>
</feature>
<dbReference type="Proteomes" id="UP000480178">
    <property type="component" value="Chromosome"/>
</dbReference>
<name>A0A6C0GDE8_9BACT</name>
<dbReference type="PROSITE" id="PS51257">
    <property type="entry name" value="PROKAR_LIPOPROTEIN"/>
    <property type="match status" value="1"/>
</dbReference>
<sequence>MKKIYTLILCFLICIVTACEEMEYDHVLIVVTNEGVDRPEFSDAATLKGAILDVGNLKVTNYGFCYSISAPGLNLTLETPNVKNILAGQGASAEVGEFERKIYGLEKQETYAYRAYAKTDSEVKYGKQYTFNVGDITTPVFSAQVNNISKTTATALGSVSENQLAAVGGAIQEHGHCWSAEPTPEITDPKTILGALTAAQGFTSNISGLAAGTTYYVRAYIIPTGSTTPIYSNNEVEIKTVQ</sequence>
<dbReference type="KEGG" id="rhoz:GXP67_03715"/>
<accession>A0A6C0GDE8</accession>
<reference evidence="2 3" key="1">
    <citation type="submission" date="2020-01" db="EMBL/GenBank/DDBJ databases">
        <authorList>
            <person name="Kim M.K."/>
        </authorList>
    </citation>
    <scope>NUCLEOTIDE SEQUENCE [LARGE SCALE GENOMIC DNA]</scope>
    <source>
        <strain evidence="2 3">172606-1</strain>
    </source>
</reference>